<evidence type="ECO:0000313" key="2">
    <source>
        <dbReference type="Proteomes" id="UP000324800"/>
    </source>
</evidence>
<sequence>MAVKDNTAKLVIGDNLYIVDKDVTDYWWDVASLHVLETELPDMSNVITTLGTATGEEDAIQDYKLMKIHQYLQKMSNLLQLEMINLLL</sequence>
<organism evidence="1 2">
    <name type="scientific">Streblomastix strix</name>
    <dbReference type="NCBI Taxonomy" id="222440"/>
    <lineage>
        <taxon>Eukaryota</taxon>
        <taxon>Metamonada</taxon>
        <taxon>Preaxostyla</taxon>
        <taxon>Oxymonadida</taxon>
        <taxon>Streblomastigidae</taxon>
        <taxon>Streblomastix</taxon>
    </lineage>
</organism>
<feature type="non-terminal residue" evidence="1">
    <location>
        <position position="88"/>
    </location>
</feature>
<gene>
    <name evidence="1" type="ORF">EZS28_041144</name>
</gene>
<dbReference type="Proteomes" id="UP000324800">
    <property type="component" value="Unassembled WGS sequence"/>
</dbReference>
<accession>A0A5J4TZD9</accession>
<reference evidence="1 2" key="1">
    <citation type="submission" date="2019-03" db="EMBL/GenBank/DDBJ databases">
        <title>Single cell metagenomics reveals metabolic interactions within the superorganism composed of flagellate Streblomastix strix and complex community of Bacteroidetes bacteria on its surface.</title>
        <authorList>
            <person name="Treitli S.C."/>
            <person name="Kolisko M."/>
            <person name="Husnik F."/>
            <person name="Keeling P."/>
            <person name="Hampl V."/>
        </authorList>
    </citation>
    <scope>NUCLEOTIDE SEQUENCE [LARGE SCALE GENOMIC DNA]</scope>
    <source>
        <strain evidence="1">ST1C</strain>
    </source>
</reference>
<proteinExistence type="predicted"/>
<evidence type="ECO:0000313" key="1">
    <source>
        <dbReference type="EMBL" id="KAA6363329.1"/>
    </source>
</evidence>
<name>A0A5J4TZD9_9EUKA</name>
<protein>
    <submittedName>
        <fullName evidence="1">Uncharacterized protein</fullName>
    </submittedName>
</protein>
<dbReference type="AlphaFoldDB" id="A0A5J4TZD9"/>
<dbReference type="EMBL" id="SNRW01023056">
    <property type="protein sequence ID" value="KAA6363329.1"/>
    <property type="molecule type" value="Genomic_DNA"/>
</dbReference>
<comment type="caution">
    <text evidence="1">The sequence shown here is derived from an EMBL/GenBank/DDBJ whole genome shotgun (WGS) entry which is preliminary data.</text>
</comment>